<dbReference type="PANTHER" id="PTHR30363">
    <property type="entry name" value="HTH-TYPE TRANSCRIPTIONAL REGULATOR SRLR-RELATED"/>
    <property type="match status" value="1"/>
</dbReference>
<dbReference type="InterPro" id="IPR001034">
    <property type="entry name" value="DeoR_HTH"/>
</dbReference>
<dbReference type="InterPro" id="IPR050313">
    <property type="entry name" value="Carb_Metab_HTH_regulators"/>
</dbReference>
<evidence type="ECO:0000259" key="4">
    <source>
        <dbReference type="PROSITE" id="PS51000"/>
    </source>
</evidence>
<name>A0A9W4GWC0_9ACTN</name>
<organism evidence="5 6">
    <name type="scientific">Actinacidiphila cocklensis</name>
    <dbReference type="NCBI Taxonomy" id="887465"/>
    <lineage>
        <taxon>Bacteria</taxon>
        <taxon>Bacillati</taxon>
        <taxon>Actinomycetota</taxon>
        <taxon>Actinomycetes</taxon>
        <taxon>Kitasatosporales</taxon>
        <taxon>Streptomycetaceae</taxon>
        <taxon>Actinacidiphila</taxon>
    </lineage>
</organism>
<dbReference type="Gene3D" id="1.10.10.10">
    <property type="entry name" value="Winged helix-like DNA-binding domain superfamily/Winged helix DNA-binding domain"/>
    <property type="match status" value="1"/>
</dbReference>
<dbReference type="GO" id="GO:0003700">
    <property type="term" value="F:DNA-binding transcription factor activity"/>
    <property type="evidence" value="ECO:0007669"/>
    <property type="project" value="InterPro"/>
</dbReference>
<dbReference type="InterPro" id="IPR036390">
    <property type="entry name" value="WH_DNA-bd_sf"/>
</dbReference>
<protein>
    <submittedName>
        <fullName evidence="5">Transcriptional regulator, DeoR family</fullName>
    </submittedName>
</protein>
<proteinExistence type="predicted"/>
<evidence type="ECO:0000256" key="1">
    <source>
        <dbReference type="ARBA" id="ARBA00023015"/>
    </source>
</evidence>
<dbReference type="SMART" id="SM00420">
    <property type="entry name" value="HTH_DEOR"/>
    <property type="match status" value="1"/>
</dbReference>
<dbReference type="PROSITE" id="PS51000">
    <property type="entry name" value="HTH_DEOR_2"/>
    <property type="match status" value="1"/>
</dbReference>
<dbReference type="AlphaFoldDB" id="A0A9W4GWC0"/>
<evidence type="ECO:0000313" key="5">
    <source>
        <dbReference type="EMBL" id="CAG6399477.1"/>
    </source>
</evidence>
<dbReference type="SUPFAM" id="SSF100950">
    <property type="entry name" value="NagB/RpiA/CoA transferase-like"/>
    <property type="match status" value="1"/>
</dbReference>
<dbReference type="Pfam" id="PF00455">
    <property type="entry name" value="DeoRC"/>
    <property type="match status" value="1"/>
</dbReference>
<evidence type="ECO:0000256" key="2">
    <source>
        <dbReference type="ARBA" id="ARBA00023125"/>
    </source>
</evidence>
<evidence type="ECO:0000256" key="3">
    <source>
        <dbReference type="ARBA" id="ARBA00023163"/>
    </source>
</evidence>
<dbReference type="EMBL" id="CAJSLV010000127">
    <property type="protein sequence ID" value="CAG6399477.1"/>
    <property type="molecule type" value="Genomic_DNA"/>
</dbReference>
<dbReference type="PROSITE" id="PS00894">
    <property type="entry name" value="HTH_DEOR_1"/>
    <property type="match status" value="1"/>
</dbReference>
<dbReference type="SUPFAM" id="SSF46785">
    <property type="entry name" value="Winged helix' DNA-binding domain"/>
    <property type="match status" value="1"/>
</dbReference>
<comment type="caution">
    <text evidence="5">The sequence shown here is derived from an EMBL/GenBank/DDBJ whole genome shotgun (WGS) entry which is preliminary data.</text>
</comment>
<gene>
    <name evidence="5" type="ORF">SCOCK_910010</name>
</gene>
<evidence type="ECO:0000313" key="6">
    <source>
        <dbReference type="Proteomes" id="UP001152519"/>
    </source>
</evidence>
<accession>A0A9W4GWC0</accession>
<keyword evidence="6" id="KW-1185">Reference proteome</keyword>
<dbReference type="InterPro" id="IPR018356">
    <property type="entry name" value="Tscrpt_reg_HTH_DeoR_CS"/>
</dbReference>
<keyword evidence="2" id="KW-0238">DNA-binding</keyword>
<sequence length="277" mass="29097">MRKTDTARFSARAVTGVMLSSMLRSERHARILEHVSERGSADVRVLTGLLDVSGATIRRDLQHLSDQNLLRRTRGGAEVGAVGLEVPLQHRTERLRPEKQAIARAAAALVPDGAVVGMNGGTTVTEIARLLAARGPFTVVTNAVNIAAELILHRNITLVVVGGNARTASYELVGPIAEHTLAGVHTDIAFLGVDGVSAAHGCTTHDQLEAATDRAFADASDRTVVVADRTKVGRATFAKICPLAAVAHLVTDPDADPAELARITQAGTQVTIGSTAH</sequence>
<dbReference type="InterPro" id="IPR037171">
    <property type="entry name" value="NagB/RpiA_transferase-like"/>
</dbReference>
<feature type="domain" description="HTH deoR-type" evidence="4">
    <location>
        <begin position="24"/>
        <end position="79"/>
    </location>
</feature>
<dbReference type="Gene3D" id="3.40.50.1360">
    <property type="match status" value="1"/>
</dbReference>
<keyword evidence="1" id="KW-0805">Transcription regulation</keyword>
<dbReference type="PRINTS" id="PR00037">
    <property type="entry name" value="HTHLACR"/>
</dbReference>
<dbReference type="SMART" id="SM01134">
    <property type="entry name" value="DeoRC"/>
    <property type="match status" value="1"/>
</dbReference>
<dbReference type="Proteomes" id="UP001152519">
    <property type="component" value="Unassembled WGS sequence"/>
</dbReference>
<dbReference type="InterPro" id="IPR036388">
    <property type="entry name" value="WH-like_DNA-bd_sf"/>
</dbReference>
<reference evidence="5" key="1">
    <citation type="submission" date="2021-05" db="EMBL/GenBank/DDBJ databases">
        <authorList>
            <person name="Arsene-Ploetze F."/>
        </authorList>
    </citation>
    <scope>NUCLEOTIDE SEQUENCE</scope>
    <source>
        <strain evidence="5">DSM 42138</strain>
    </source>
</reference>
<dbReference type="InterPro" id="IPR014036">
    <property type="entry name" value="DeoR-like_C"/>
</dbReference>
<keyword evidence="3" id="KW-0804">Transcription</keyword>
<dbReference type="Pfam" id="PF08220">
    <property type="entry name" value="HTH_DeoR"/>
    <property type="match status" value="1"/>
</dbReference>
<dbReference type="GO" id="GO:0003677">
    <property type="term" value="F:DNA binding"/>
    <property type="evidence" value="ECO:0007669"/>
    <property type="project" value="UniProtKB-KW"/>
</dbReference>
<dbReference type="PANTHER" id="PTHR30363:SF44">
    <property type="entry name" value="AGA OPERON TRANSCRIPTIONAL REPRESSOR-RELATED"/>
    <property type="match status" value="1"/>
</dbReference>